<dbReference type="EC" id="3.4.24.-" evidence="11"/>
<evidence type="ECO:0000256" key="9">
    <source>
        <dbReference type="ARBA" id="ARBA00023049"/>
    </source>
</evidence>
<dbReference type="RefSeq" id="WP_007418592.1">
    <property type="nucleotide sequence ID" value="NZ_ABOX02000071.1"/>
</dbReference>
<evidence type="ECO:0000256" key="2">
    <source>
        <dbReference type="ARBA" id="ARBA00004141"/>
    </source>
</evidence>
<dbReference type="PANTHER" id="PTHR42837:SF2">
    <property type="entry name" value="MEMBRANE METALLOPROTEASE ARASP2, CHLOROPLASTIC-RELATED"/>
    <property type="match status" value="1"/>
</dbReference>
<dbReference type="STRING" id="320771.Cflav_PD0353"/>
<evidence type="ECO:0000313" key="13">
    <source>
        <dbReference type="EMBL" id="EEF57380.1"/>
    </source>
</evidence>
<accession>B9XS09</accession>
<evidence type="ECO:0000256" key="6">
    <source>
        <dbReference type="ARBA" id="ARBA00022801"/>
    </source>
</evidence>
<evidence type="ECO:0000313" key="14">
    <source>
        <dbReference type="Proteomes" id="UP000003688"/>
    </source>
</evidence>
<feature type="domain" description="PDZ" evidence="12">
    <location>
        <begin position="127"/>
        <end position="198"/>
    </location>
</feature>
<dbReference type="SUPFAM" id="SSF50156">
    <property type="entry name" value="PDZ domain-like"/>
    <property type="match status" value="2"/>
</dbReference>
<evidence type="ECO:0000256" key="11">
    <source>
        <dbReference type="RuleBase" id="RU362031"/>
    </source>
</evidence>
<keyword evidence="14" id="KW-1185">Reference proteome</keyword>
<dbReference type="InterPro" id="IPR008915">
    <property type="entry name" value="Peptidase_M50"/>
</dbReference>
<dbReference type="NCBIfam" id="TIGR00054">
    <property type="entry name" value="RIP metalloprotease RseP"/>
    <property type="match status" value="1"/>
</dbReference>
<keyword evidence="7 11" id="KW-0862">Zinc</keyword>
<dbReference type="AlphaFoldDB" id="B9XS09"/>
<dbReference type="Gene3D" id="2.30.42.10">
    <property type="match status" value="2"/>
</dbReference>
<dbReference type="InterPro" id="IPR001478">
    <property type="entry name" value="PDZ"/>
</dbReference>
<keyword evidence="8 11" id="KW-1133">Transmembrane helix</keyword>
<dbReference type="PANTHER" id="PTHR42837">
    <property type="entry name" value="REGULATOR OF SIGMA-E PROTEASE RSEP"/>
    <property type="match status" value="1"/>
</dbReference>
<dbReference type="GO" id="GO:0046872">
    <property type="term" value="F:metal ion binding"/>
    <property type="evidence" value="ECO:0007669"/>
    <property type="project" value="UniProtKB-KW"/>
</dbReference>
<evidence type="ECO:0000256" key="1">
    <source>
        <dbReference type="ARBA" id="ARBA00001947"/>
    </source>
</evidence>
<evidence type="ECO:0000256" key="3">
    <source>
        <dbReference type="ARBA" id="ARBA00007931"/>
    </source>
</evidence>
<dbReference type="OrthoDB" id="9782003at2"/>
<feature type="transmembrane region" description="Helical" evidence="11">
    <location>
        <begin position="6"/>
        <end position="31"/>
    </location>
</feature>
<dbReference type="SMART" id="SM00228">
    <property type="entry name" value="PDZ"/>
    <property type="match status" value="2"/>
</dbReference>
<keyword evidence="9 11" id="KW-0482">Metalloprotease</keyword>
<dbReference type="InterPro" id="IPR004387">
    <property type="entry name" value="Pept_M50_Zn"/>
</dbReference>
<keyword evidence="6 11" id="KW-0378">Hydrolase</keyword>
<gene>
    <name evidence="13" type="ORF">Cflav_PD0353</name>
</gene>
<dbReference type="CDD" id="cd06163">
    <property type="entry name" value="S2P-M50_PDZ_RseP-like"/>
    <property type="match status" value="1"/>
</dbReference>
<comment type="cofactor">
    <cofactor evidence="1 11">
        <name>Zn(2+)</name>
        <dbReference type="ChEBI" id="CHEBI:29105"/>
    </cofactor>
</comment>
<evidence type="ECO:0000256" key="10">
    <source>
        <dbReference type="ARBA" id="ARBA00023136"/>
    </source>
</evidence>
<sequence length="483" mass="53210">MHYLKPVFIILEVLVLFNLLIFVHELGHFLAARWRGLKVDRFAIWFGKPIWKTKINGVEYALGSIPAGGYVSLPQMAPMEMIEGKSSEKSSEPLPPISALDKIIVAFAGPLFSFGLALVFALVVWQVGRPVTEAETSTTVGYVYKDGPAEQAGLKPGDEILKVDGKPVTKFGGMGDSISWRVVRSEGVSVPIEIKRFNEETKTKETKTIDVKPKIEEGKAWQRKGLRQILIEPAQSSIVAKVYSNSPAALAGLKPKDEIAAVNGKKPIHYALIGEMLEKNGDKPVELTVVREGTNFSVSIKPEMPLNPTDEQKKPMLGILWLDGGKATIAYPHPLEQIDSSVNAMISTFSALFSKKSDIKPQHLGGAVKIGEVYYHLFSNENGWRLAIWFSVLMNINLAILNMLPFPVLDGGHITLALIESIRRRPVSAWILNYVQTGCAVLLIGYMLYIAFFDVQDLLPGGGAKNRQSTSEIKFAPKTESVK</sequence>
<reference evidence="13 14" key="1">
    <citation type="journal article" date="2011" name="J. Bacteriol.">
        <title>Genome sequence of 'Pedosphaera parvula' Ellin514, an aerobic Verrucomicrobial isolate from pasture soil.</title>
        <authorList>
            <person name="Kant R."/>
            <person name="van Passel M.W."/>
            <person name="Sangwan P."/>
            <person name="Palva A."/>
            <person name="Lucas S."/>
            <person name="Copeland A."/>
            <person name="Lapidus A."/>
            <person name="Glavina Del Rio T."/>
            <person name="Dalin E."/>
            <person name="Tice H."/>
            <person name="Bruce D."/>
            <person name="Goodwin L."/>
            <person name="Pitluck S."/>
            <person name="Chertkov O."/>
            <person name="Larimer F.W."/>
            <person name="Land M.L."/>
            <person name="Hauser L."/>
            <person name="Brettin T.S."/>
            <person name="Detter J.C."/>
            <person name="Han S."/>
            <person name="de Vos W.M."/>
            <person name="Janssen P.H."/>
            <person name="Smidt H."/>
        </authorList>
    </citation>
    <scope>NUCLEOTIDE SEQUENCE [LARGE SCALE GENOMIC DNA]</scope>
    <source>
        <strain evidence="13 14">Ellin514</strain>
    </source>
</reference>
<dbReference type="EMBL" id="ABOX02000071">
    <property type="protein sequence ID" value="EEF57380.1"/>
    <property type="molecule type" value="Genomic_DNA"/>
</dbReference>
<keyword evidence="10 11" id="KW-0472">Membrane</keyword>
<protein>
    <recommendedName>
        <fullName evidence="11">Zinc metalloprotease</fullName>
        <ecNumber evidence="11">3.4.24.-</ecNumber>
    </recommendedName>
</protein>
<dbReference type="InterPro" id="IPR041489">
    <property type="entry name" value="PDZ_6"/>
</dbReference>
<evidence type="ECO:0000256" key="4">
    <source>
        <dbReference type="ARBA" id="ARBA00022670"/>
    </source>
</evidence>
<dbReference type="Pfam" id="PF02163">
    <property type="entry name" value="Peptidase_M50"/>
    <property type="match status" value="1"/>
</dbReference>
<evidence type="ECO:0000259" key="12">
    <source>
        <dbReference type="PROSITE" id="PS50106"/>
    </source>
</evidence>
<dbReference type="Proteomes" id="UP000003688">
    <property type="component" value="Unassembled WGS sequence"/>
</dbReference>
<dbReference type="GO" id="GO:0006508">
    <property type="term" value="P:proteolysis"/>
    <property type="evidence" value="ECO:0007669"/>
    <property type="project" value="UniProtKB-KW"/>
</dbReference>
<evidence type="ECO:0000256" key="7">
    <source>
        <dbReference type="ARBA" id="ARBA00022833"/>
    </source>
</evidence>
<dbReference type="Pfam" id="PF17820">
    <property type="entry name" value="PDZ_6"/>
    <property type="match status" value="2"/>
</dbReference>
<keyword evidence="4 13" id="KW-0645">Protease</keyword>
<comment type="caution">
    <text evidence="13">The sequence shown here is derived from an EMBL/GenBank/DDBJ whole genome shotgun (WGS) entry which is preliminary data.</text>
</comment>
<comment type="similarity">
    <text evidence="3 11">Belongs to the peptidase M50B family.</text>
</comment>
<keyword evidence="11" id="KW-0479">Metal-binding</keyword>
<keyword evidence="5 11" id="KW-0812">Transmembrane</keyword>
<organism evidence="13 14">
    <name type="scientific">Pedosphaera parvula (strain Ellin514)</name>
    <dbReference type="NCBI Taxonomy" id="320771"/>
    <lineage>
        <taxon>Bacteria</taxon>
        <taxon>Pseudomonadati</taxon>
        <taxon>Verrucomicrobiota</taxon>
        <taxon>Pedosphaerae</taxon>
        <taxon>Pedosphaerales</taxon>
        <taxon>Pedosphaeraceae</taxon>
        <taxon>Pedosphaera</taxon>
    </lineage>
</organism>
<comment type="subcellular location">
    <subcellularLocation>
        <location evidence="2">Membrane</location>
        <topology evidence="2">Multi-pass membrane protein</topology>
    </subcellularLocation>
</comment>
<evidence type="ECO:0000256" key="5">
    <source>
        <dbReference type="ARBA" id="ARBA00022692"/>
    </source>
</evidence>
<name>B9XS09_PEDPL</name>
<dbReference type="InterPro" id="IPR036034">
    <property type="entry name" value="PDZ_sf"/>
</dbReference>
<feature type="transmembrane region" description="Helical" evidence="11">
    <location>
        <begin position="103"/>
        <end position="125"/>
    </location>
</feature>
<evidence type="ECO:0000256" key="8">
    <source>
        <dbReference type="ARBA" id="ARBA00022989"/>
    </source>
</evidence>
<dbReference type="GO" id="GO:0004222">
    <property type="term" value="F:metalloendopeptidase activity"/>
    <property type="evidence" value="ECO:0007669"/>
    <property type="project" value="InterPro"/>
</dbReference>
<dbReference type="PROSITE" id="PS50106">
    <property type="entry name" value="PDZ"/>
    <property type="match status" value="1"/>
</dbReference>
<feature type="transmembrane region" description="Helical" evidence="11">
    <location>
        <begin position="430"/>
        <end position="452"/>
    </location>
</feature>
<proteinExistence type="inferred from homology"/>
<dbReference type="GO" id="GO:0016020">
    <property type="term" value="C:membrane"/>
    <property type="evidence" value="ECO:0007669"/>
    <property type="project" value="UniProtKB-SubCell"/>
</dbReference>